<organism evidence="4 5">
    <name type="scientific">Rickenella mellea</name>
    <dbReference type="NCBI Taxonomy" id="50990"/>
    <lineage>
        <taxon>Eukaryota</taxon>
        <taxon>Fungi</taxon>
        <taxon>Dikarya</taxon>
        <taxon>Basidiomycota</taxon>
        <taxon>Agaricomycotina</taxon>
        <taxon>Agaricomycetes</taxon>
        <taxon>Hymenochaetales</taxon>
        <taxon>Rickenellaceae</taxon>
        <taxon>Rickenella</taxon>
    </lineage>
</organism>
<dbReference type="OrthoDB" id="273141at2759"/>
<accession>A0A4R5XDP0</accession>
<feature type="compositionally biased region" description="Basic and acidic residues" evidence="2">
    <location>
        <begin position="77"/>
        <end position="92"/>
    </location>
</feature>
<dbReference type="InterPro" id="IPR009269">
    <property type="entry name" value="NKAP_C"/>
</dbReference>
<name>A0A4R5XDP0_9AGAM</name>
<gene>
    <name evidence="4" type="ORF">BD410DRAFT_779500</name>
</gene>
<dbReference type="STRING" id="50990.A0A4R5XDP0"/>
<dbReference type="GO" id="GO:0005634">
    <property type="term" value="C:nucleus"/>
    <property type="evidence" value="ECO:0007669"/>
    <property type="project" value="TreeGrafter"/>
</dbReference>
<proteinExistence type="inferred from homology"/>
<dbReference type="PANTHER" id="PTHR13087">
    <property type="entry name" value="NF-KAPPA B ACTIVATING PROTEIN"/>
    <property type="match status" value="1"/>
</dbReference>
<dbReference type="Proteomes" id="UP000294933">
    <property type="component" value="Unassembled WGS sequence"/>
</dbReference>
<feature type="compositionally biased region" description="Basic and acidic residues" evidence="2">
    <location>
        <begin position="16"/>
        <end position="49"/>
    </location>
</feature>
<keyword evidence="5" id="KW-1185">Reference proteome</keyword>
<feature type="domain" description="NF-kappa-B-activating protein C-terminal" evidence="3">
    <location>
        <begin position="357"/>
        <end position="460"/>
    </location>
</feature>
<dbReference type="Pfam" id="PF06047">
    <property type="entry name" value="Nkap_C"/>
    <property type="match status" value="1"/>
</dbReference>
<dbReference type="EMBL" id="ML170156">
    <property type="protein sequence ID" value="TDL29174.1"/>
    <property type="molecule type" value="Genomic_DNA"/>
</dbReference>
<evidence type="ECO:0000259" key="3">
    <source>
        <dbReference type="Pfam" id="PF06047"/>
    </source>
</evidence>
<dbReference type="PANTHER" id="PTHR13087:SF0">
    <property type="entry name" value="NFKB ACTIVATING PROTEIN LIKE"/>
    <property type="match status" value="1"/>
</dbReference>
<comment type="similarity">
    <text evidence="1">Belongs to the NKAP family.</text>
</comment>
<sequence length="471" mass="54257">MATVHPSRMGLVPIDPVKDRRPYDDRDVRDRGQTSTERSRRDPERDRRHDPHRSRSRERNRPADDRGYDRRRSRSPRASDRRRSPVYDEYKRPATPPPRGEDSAAAPPWRVQENMYPPRGRPAENAPNWSGSGAGADFFESRRQQRMNSTFSIYPPSPKYRPRDSPPPDSKSKKKKSKHRRRDPSDSSSSEDDSRERRRSSRKHREKDRKERKKHRHRSDDKSDDDEDRRHRKDRKRSRPSSVANGSDDDGRSHRKTNEKGKRRGDDSEDERSRERSRSGKLSRARSPPRSEEEEEWVEKPTKSGGLVFDAPSVVKKDAGPSNVSRPTEQAGDSDDDDVGPQPASKATTTSKKVDEREYGGALLRGEGSAMAAFLQEGGTDARIPRRGEIGLESDEIAQYEAVGYVMSGSRHRRMNEVRMRKENQVISAEEKRGILKLQREERERREAILRDEFSELVQEKLKGAGRMGGH</sequence>
<dbReference type="AlphaFoldDB" id="A0A4R5XDP0"/>
<dbReference type="InterPro" id="IPR040466">
    <property type="entry name" value="NKAP"/>
</dbReference>
<evidence type="ECO:0000256" key="2">
    <source>
        <dbReference type="SAM" id="MobiDB-lite"/>
    </source>
</evidence>
<feature type="compositionally biased region" description="Basic residues" evidence="2">
    <location>
        <begin position="197"/>
        <end position="217"/>
    </location>
</feature>
<feature type="compositionally biased region" description="Basic and acidic residues" evidence="2">
    <location>
        <begin position="57"/>
        <end position="70"/>
    </location>
</feature>
<evidence type="ECO:0000313" key="4">
    <source>
        <dbReference type="EMBL" id="TDL29174.1"/>
    </source>
</evidence>
<feature type="region of interest" description="Disordered" evidence="2">
    <location>
        <begin position="1"/>
        <end position="363"/>
    </location>
</feature>
<reference evidence="4 5" key="1">
    <citation type="submission" date="2018-06" db="EMBL/GenBank/DDBJ databases">
        <title>A transcriptomic atlas of mushroom development highlights an independent origin of complex multicellularity.</title>
        <authorList>
            <consortium name="DOE Joint Genome Institute"/>
            <person name="Krizsan K."/>
            <person name="Almasi E."/>
            <person name="Merenyi Z."/>
            <person name="Sahu N."/>
            <person name="Viragh M."/>
            <person name="Koszo T."/>
            <person name="Mondo S."/>
            <person name="Kiss B."/>
            <person name="Balint B."/>
            <person name="Kues U."/>
            <person name="Barry K."/>
            <person name="Hegedus J.C."/>
            <person name="Henrissat B."/>
            <person name="Johnson J."/>
            <person name="Lipzen A."/>
            <person name="Ohm R."/>
            <person name="Nagy I."/>
            <person name="Pangilinan J."/>
            <person name="Yan J."/>
            <person name="Xiong Y."/>
            <person name="Grigoriev I.V."/>
            <person name="Hibbett D.S."/>
            <person name="Nagy L.G."/>
        </authorList>
    </citation>
    <scope>NUCLEOTIDE SEQUENCE [LARGE SCALE GENOMIC DNA]</scope>
    <source>
        <strain evidence="4 5">SZMC22713</strain>
    </source>
</reference>
<feature type="compositionally biased region" description="Basic residues" evidence="2">
    <location>
        <begin position="230"/>
        <end position="239"/>
    </location>
</feature>
<protein>
    <submittedName>
        <fullName evidence="4">DUF926-domain-containing protein</fullName>
    </submittedName>
</protein>
<dbReference type="VEuPathDB" id="FungiDB:BD410DRAFT_779500"/>
<feature type="compositionally biased region" description="Basic residues" evidence="2">
    <location>
        <begin position="172"/>
        <end position="182"/>
    </location>
</feature>
<dbReference type="GO" id="GO:0003682">
    <property type="term" value="F:chromatin binding"/>
    <property type="evidence" value="ECO:0007669"/>
    <property type="project" value="InterPro"/>
</dbReference>
<evidence type="ECO:0000313" key="5">
    <source>
        <dbReference type="Proteomes" id="UP000294933"/>
    </source>
</evidence>
<feature type="compositionally biased region" description="Basic and acidic residues" evidence="2">
    <location>
        <begin position="249"/>
        <end position="278"/>
    </location>
</feature>
<dbReference type="GO" id="GO:0010468">
    <property type="term" value="P:regulation of gene expression"/>
    <property type="evidence" value="ECO:0007669"/>
    <property type="project" value="TreeGrafter"/>
</dbReference>
<evidence type="ECO:0000256" key="1">
    <source>
        <dbReference type="ARBA" id="ARBA00009313"/>
    </source>
</evidence>